<sequence>MLCDDCQKEPACVHITKILNGQKIEKHLCEQCAANSGDAAISSSISNLFANKVSIHDFLKEMFHYSPSAEAAHKTEISCSQCGMTYQDFSRSGKLGCGTCYQTFRENLEPLIKRVHGTCGHTGKIPKRSGQSLDIKQRIKALRQELEALVVREEYEQAAKVRDEIRILEKTIVDKDDSPPASLAGDR</sequence>
<gene>
    <name evidence="2" type="ORF">MAMMFC1_01995</name>
</gene>
<evidence type="ECO:0000313" key="3">
    <source>
        <dbReference type="Proteomes" id="UP000276437"/>
    </source>
</evidence>
<dbReference type="InterPro" id="IPR036876">
    <property type="entry name" value="UVR_dom_sf"/>
</dbReference>
<keyword evidence="3" id="KW-1185">Reference proteome</keyword>
<evidence type="ECO:0000313" key="2">
    <source>
        <dbReference type="EMBL" id="BBB91317.1"/>
    </source>
</evidence>
<dbReference type="InterPro" id="IPR001943">
    <property type="entry name" value="UVR_dom"/>
</dbReference>
<dbReference type="AlphaFoldDB" id="A0A348AJR9"/>
<dbReference type="Proteomes" id="UP000276437">
    <property type="component" value="Chromosome"/>
</dbReference>
<organism evidence="2 3">
    <name type="scientific">Methylomusa anaerophila</name>
    <dbReference type="NCBI Taxonomy" id="1930071"/>
    <lineage>
        <taxon>Bacteria</taxon>
        <taxon>Bacillati</taxon>
        <taxon>Bacillota</taxon>
        <taxon>Negativicutes</taxon>
        <taxon>Selenomonadales</taxon>
        <taxon>Sporomusaceae</taxon>
        <taxon>Methylomusa</taxon>
    </lineage>
</organism>
<dbReference type="EMBL" id="AP018449">
    <property type="protein sequence ID" value="BBB91317.1"/>
    <property type="molecule type" value="Genomic_DNA"/>
</dbReference>
<dbReference type="PANTHER" id="PTHR38430:SF1">
    <property type="entry name" value="PROTEIN-ARGININE KINASE ACTIVATOR PROTEIN"/>
    <property type="match status" value="1"/>
</dbReference>
<dbReference type="GO" id="GO:0005507">
    <property type="term" value="F:copper ion binding"/>
    <property type="evidence" value="ECO:0007669"/>
    <property type="project" value="TreeGrafter"/>
</dbReference>
<dbReference type="OrthoDB" id="9788704at2"/>
<reference evidence="2 3" key="1">
    <citation type="journal article" date="2018" name="Int. J. Syst. Evol. Microbiol.">
        <title>Methylomusa anaerophila gen. nov., sp. nov., an anaerobic methanol-utilizing bacterium isolated from a microbial fuel cell.</title>
        <authorList>
            <person name="Amano N."/>
            <person name="Yamamuro A."/>
            <person name="Miyahara M."/>
            <person name="Kouzuma A."/>
            <person name="Abe T."/>
            <person name="Watanabe K."/>
        </authorList>
    </citation>
    <scope>NUCLEOTIDE SEQUENCE [LARGE SCALE GENOMIC DNA]</scope>
    <source>
        <strain evidence="2 3">MMFC1</strain>
    </source>
</reference>
<evidence type="ECO:0000259" key="1">
    <source>
        <dbReference type="PROSITE" id="PS50151"/>
    </source>
</evidence>
<dbReference type="KEGG" id="mana:MAMMFC1_01995"/>
<protein>
    <recommendedName>
        <fullName evidence="1">UVR domain-containing protein</fullName>
    </recommendedName>
</protein>
<dbReference type="PIRSF" id="PIRSF015034">
    <property type="entry name" value="YacH"/>
    <property type="match status" value="1"/>
</dbReference>
<dbReference type="GO" id="GO:1990169">
    <property type="term" value="P:stress response to copper ion"/>
    <property type="evidence" value="ECO:0007669"/>
    <property type="project" value="TreeGrafter"/>
</dbReference>
<dbReference type="RefSeq" id="WP_126308351.1">
    <property type="nucleotide sequence ID" value="NZ_AP018449.1"/>
</dbReference>
<dbReference type="Pfam" id="PF02151">
    <property type="entry name" value="UVR"/>
    <property type="match status" value="1"/>
</dbReference>
<dbReference type="GO" id="GO:0008270">
    <property type="term" value="F:zinc ion binding"/>
    <property type="evidence" value="ECO:0007669"/>
    <property type="project" value="TreeGrafter"/>
</dbReference>
<proteinExistence type="predicted"/>
<dbReference type="GO" id="GO:0046870">
    <property type="term" value="F:cadmium ion binding"/>
    <property type="evidence" value="ECO:0007669"/>
    <property type="project" value="TreeGrafter"/>
</dbReference>
<dbReference type="SUPFAM" id="SSF46600">
    <property type="entry name" value="C-terminal UvrC-binding domain of UvrB"/>
    <property type="match status" value="1"/>
</dbReference>
<accession>A0A348AJR9</accession>
<dbReference type="PANTHER" id="PTHR38430">
    <property type="entry name" value="PROTEIN-ARGININE KINASE ACTIVATOR PROTEIN"/>
    <property type="match status" value="1"/>
</dbReference>
<feature type="domain" description="UVR" evidence="1">
    <location>
        <begin position="136"/>
        <end position="171"/>
    </location>
</feature>
<dbReference type="InterPro" id="IPR025542">
    <property type="entry name" value="YacH"/>
</dbReference>
<dbReference type="PROSITE" id="PS50151">
    <property type="entry name" value="UVR"/>
    <property type="match status" value="1"/>
</dbReference>
<dbReference type="Gene3D" id="4.10.860.10">
    <property type="entry name" value="UVR domain"/>
    <property type="match status" value="1"/>
</dbReference>
<dbReference type="GO" id="GO:1990170">
    <property type="term" value="P:stress response to cadmium ion"/>
    <property type="evidence" value="ECO:0007669"/>
    <property type="project" value="TreeGrafter"/>
</dbReference>
<dbReference type="GO" id="GO:0050897">
    <property type="term" value="F:cobalt ion binding"/>
    <property type="evidence" value="ECO:0007669"/>
    <property type="project" value="TreeGrafter"/>
</dbReference>
<name>A0A348AJR9_9FIRM</name>